<evidence type="ECO:0000313" key="2">
    <source>
        <dbReference type="Proteomes" id="UP000095280"/>
    </source>
</evidence>
<evidence type="ECO:0000313" key="3">
    <source>
        <dbReference type="WBParaSite" id="maker-unitig_38020-snap-gene-0.2-mRNA-1"/>
    </source>
</evidence>
<dbReference type="WBParaSite" id="maker-unitig_38020-snap-gene-0.2-mRNA-1">
    <property type="protein sequence ID" value="maker-unitig_38020-snap-gene-0.2-mRNA-1"/>
    <property type="gene ID" value="maker-unitig_38020-snap-gene-0.2"/>
</dbReference>
<protein>
    <submittedName>
        <fullName evidence="3">Uncharacterized protein</fullName>
    </submittedName>
</protein>
<reference evidence="3" key="1">
    <citation type="submission" date="2016-11" db="UniProtKB">
        <authorList>
            <consortium name="WormBaseParasite"/>
        </authorList>
    </citation>
    <scope>IDENTIFICATION</scope>
</reference>
<evidence type="ECO:0000256" key="1">
    <source>
        <dbReference type="SAM" id="MobiDB-lite"/>
    </source>
</evidence>
<feature type="region of interest" description="Disordered" evidence="1">
    <location>
        <begin position="1"/>
        <end position="20"/>
    </location>
</feature>
<keyword evidence="2" id="KW-1185">Reference proteome</keyword>
<sequence length="52" mass="5743">MIPNFRQGSDGSEQSLEDYESRAARCLQNPFLTNFLSPGSRPNHTSSDLAVT</sequence>
<name>A0A1I8FLK1_9PLAT</name>
<proteinExistence type="predicted"/>
<organism evidence="2 3">
    <name type="scientific">Macrostomum lignano</name>
    <dbReference type="NCBI Taxonomy" id="282301"/>
    <lineage>
        <taxon>Eukaryota</taxon>
        <taxon>Metazoa</taxon>
        <taxon>Spiralia</taxon>
        <taxon>Lophotrochozoa</taxon>
        <taxon>Platyhelminthes</taxon>
        <taxon>Rhabditophora</taxon>
        <taxon>Macrostomorpha</taxon>
        <taxon>Macrostomida</taxon>
        <taxon>Macrostomidae</taxon>
        <taxon>Macrostomum</taxon>
    </lineage>
</organism>
<feature type="compositionally biased region" description="Polar residues" evidence="1">
    <location>
        <begin position="1"/>
        <end position="14"/>
    </location>
</feature>
<accession>A0A1I8FLK1</accession>
<dbReference type="AlphaFoldDB" id="A0A1I8FLK1"/>
<feature type="region of interest" description="Disordered" evidence="1">
    <location>
        <begin position="32"/>
        <end position="52"/>
    </location>
</feature>
<dbReference type="Proteomes" id="UP000095280">
    <property type="component" value="Unplaced"/>
</dbReference>